<proteinExistence type="predicted"/>
<dbReference type="InterPro" id="IPR026960">
    <property type="entry name" value="RVT-Znf"/>
</dbReference>
<dbReference type="EMBL" id="QZWG01000018">
    <property type="protein sequence ID" value="RZB53629.1"/>
    <property type="molecule type" value="Genomic_DNA"/>
</dbReference>
<name>A0A445FXJ3_GLYSO</name>
<dbReference type="PROSITE" id="PS50878">
    <property type="entry name" value="RT_POL"/>
    <property type="match status" value="1"/>
</dbReference>
<evidence type="ECO:0000313" key="2">
    <source>
        <dbReference type="EMBL" id="RZB53629.1"/>
    </source>
</evidence>
<organism evidence="2 3">
    <name type="scientific">Glycine soja</name>
    <name type="common">Wild soybean</name>
    <dbReference type="NCBI Taxonomy" id="3848"/>
    <lineage>
        <taxon>Eukaryota</taxon>
        <taxon>Viridiplantae</taxon>
        <taxon>Streptophyta</taxon>
        <taxon>Embryophyta</taxon>
        <taxon>Tracheophyta</taxon>
        <taxon>Spermatophyta</taxon>
        <taxon>Magnoliopsida</taxon>
        <taxon>eudicotyledons</taxon>
        <taxon>Gunneridae</taxon>
        <taxon>Pentapetalae</taxon>
        <taxon>rosids</taxon>
        <taxon>fabids</taxon>
        <taxon>Fabales</taxon>
        <taxon>Fabaceae</taxon>
        <taxon>Papilionoideae</taxon>
        <taxon>50 kb inversion clade</taxon>
        <taxon>NPAAA clade</taxon>
        <taxon>indigoferoid/millettioid clade</taxon>
        <taxon>Phaseoleae</taxon>
        <taxon>Glycine</taxon>
        <taxon>Glycine subgen. Soja</taxon>
    </lineage>
</organism>
<dbReference type="AlphaFoldDB" id="A0A445FXJ3"/>
<feature type="domain" description="Reverse transcriptase" evidence="1">
    <location>
        <begin position="230"/>
        <end position="478"/>
    </location>
</feature>
<dbReference type="Pfam" id="PF13966">
    <property type="entry name" value="zf-RVT"/>
    <property type="match status" value="1"/>
</dbReference>
<comment type="caution">
    <text evidence="2">The sequence shown here is derived from an EMBL/GenBank/DDBJ whole genome shotgun (WGS) entry which is preliminary data.</text>
</comment>
<dbReference type="Proteomes" id="UP000289340">
    <property type="component" value="Chromosome 18"/>
</dbReference>
<keyword evidence="3" id="KW-1185">Reference proteome</keyword>
<accession>A0A445FXJ3</accession>
<sequence length="798" mass="91241">MGLFSGIFLGMVLGIALMAAWQRMMTYRSAKRIAKAVDIKLLGSLNRDDLKKICGDNFPEWISFPVYEQVKWLNKQLSKLWPFVADAATLVIRESVEPILEEYRPAGISSLKFSKLSLGNVAPKIEVKGIHIEDAWNNDPTTVKEEVLRFFSNKFCESDHSRPVLDGVRFRGISQHQNDLLVGAFIGEEIRAAVWDCGSEKSPGPDGLNFKFIKQFWEVLKPDINRFIHEFHANGIFPRGSNTSFIALIPKVKDPQNLNEYRPISLIGSIYKIVAKLLANRLKKVLPGIIDERQSAFISGRHLLHSVLIANETVEEAKRQCKPCLMDVLDRGLLTSASISILVNGSPTSEFIPHRGIRQGDSLAPLLFNIAAEGLTGLMREALDKSIFSSFLVGRNNTPVNILQYADDTIFYGEATMQNVKTIKSILRSFEMCSGLKINLAKSSFGTIGKDEQWCIEAADYLNCRILSLPFTYLGIPVGDNPRCSELWDPLIRKSKLEAIQRRFLWGGGSEHRKIAWVNWKIVCQPKDKGGLEIKDIKIFNSALMAKWHWDLFHKQEELWAKQQQNLVIKRETAWKVGGGEKFRFWEDPWTDNGMPLMEKFPRLYLISSQQNTRIMQMGCINNSGWEWKLTWRRDLFDSEVEMADIFIGDISKQQVQPHREDTWIWKHDQSGSYSTKSGYDLIRRELTGADHDSDFTDLWKLKISSKVAMFAWRLIMNRLPTRMNLRRRQVMVNDSMCPLCGLQEEKAAHLFFSCSKSLPLWWESFSWVNLATTLLQNPSDHYLQHSAGTAEGKLLTR</sequence>
<dbReference type="Pfam" id="PF00078">
    <property type="entry name" value="RVT_1"/>
    <property type="match status" value="1"/>
</dbReference>
<dbReference type="InterPro" id="IPR052343">
    <property type="entry name" value="Retrotransposon-Effector_Assoc"/>
</dbReference>
<dbReference type="InterPro" id="IPR000477">
    <property type="entry name" value="RT_dom"/>
</dbReference>
<reference evidence="2 3" key="1">
    <citation type="submission" date="2018-09" db="EMBL/GenBank/DDBJ databases">
        <title>A high-quality reference genome of wild soybean provides a powerful tool to mine soybean genomes.</title>
        <authorList>
            <person name="Xie M."/>
            <person name="Chung C.Y.L."/>
            <person name="Li M.-W."/>
            <person name="Wong F.-L."/>
            <person name="Chan T.-F."/>
            <person name="Lam H.-M."/>
        </authorList>
    </citation>
    <scope>NUCLEOTIDE SEQUENCE [LARGE SCALE GENOMIC DNA]</scope>
    <source>
        <strain evidence="3">cv. W05</strain>
        <tissue evidence="2">Hypocotyl of etiolated seedlings</tissue>
    </source>
</reference>
<dbReference type="PANTHER" id="PTHR46890:SF50">
    <property type="entry name" value="RNA-DIRECTED DNA POLYMERASE, EUKARYOTA, REVERSE TRANSCRIPTASE ZINC-BINDING DOMAIN PROTEIN-RELATED"/>
    <property type="match status" value="1"/>
</dbReference>
<protein>
    <submittedName>
        <fullName evidence="2">LINE-1 retrotransposable element ORF2 protein</fullName>
    </submittedName>
</protein>
<dbReference type="CDD" id="cd01650">
    <property type="entry name" value="RT_nLTR_like"/>
    <property type="match status" value="1"/>
</dbReference>
<evidence type="ECO:0000313" key="3">
    <source>
        <dbReference type="Proteomes" id="UP000289340"/>
    </source>
</evidence>
<evidence type="ECO:0000259" key="1">
    <source>
        <dbReference type="PROSITE" id="PS50878"/>
    </source>
</evidence>
<gene>
    <name evidence="2" type="ORF">D0Y65_049527</name>
</gene>
<dbReference type="PANTHER" id="PTHR46890">
    <property type="entry name" value="NON-LTR RETROLELEMENT REVERSE TRANSCRIPTASE-LIKE PROTEIN-RELATED"/>
    <property type="match status" value="1"/>
</dbReference>